<comment type="caution">
    <text evidence="7">The sequence shown here is derived from an EMBL/GenBank/DDBJ whole genome shotgun (WGS) entry which is preliminary data.</text>
</comment>
<feature type="transmembrane region" description="Helical" evidence="5">
    <location>
        <begin position="296"/>
        <end position="314"/>
    </location>
</feature>
<evidence type="ECO:0000256" key="5">
    <source>
        <dbReference type="SAM" id="Phobius"/>
    </source>
</evidence>
<protein>
    <submittedName>
        <fullName evidence="7">Ca-activated chloride channel family protein</fullName>
    </submittedName>
</protein>
<organism evidence="7 8">
    <name type="scientific">Ancylobacter tetraedralis</name>
    <dbReference type="NCBI Taxonomy" id="217068"/>
    <lineage>
        <taxon>Bacteria</taxon>
        <taxon>Pseudomonadati</taxon>
        <taxon>Pseudomonadota</taxon>
        <taxon>Alphaproteobacteria</taxon>
        <taxon>Hyphomicrobiales</taxon>
        <taxon>Xanthobacteraceae</taxon>
        <taxon>Ancylobacter</taxon>
    </lineage>
</organism>
<dbReference type="InterPro" id="IPR002035">
    <property type="entry name" value="VWF_A"/>
</dbReference>
<name>A0A839ZFN9_9HYPH</name>
<dbReference type="Proteomes" id="UP000533469">
    <property type="component" value="Unassembled WGS sequence"/>
</dbReference>
<proteinExistence type="predicted"/>
<dbReference type="PROSITE" id="PS50234">
    <property type="entry name" value="VWFA"/>
    <property type="match status" value="1"/>
</dbReference>
<dbReference type="InterPro" id="IPR036465">
    <property type="entry name" value="vWFA_dom_sf"/>
</dbReference>
<dbReference type="RefSeq" id="WP_183191735.1">
    <property type="nucleotide sequence ID" value="NZ_JACICD010000012.1"/>
</dbReference>
<dbReference type="Gene3D" id="3.40.50.410">
    <property type="entry name" value="von Willebrand factor, type A domain"/>
    <property type="match status" value="1"/>
</dbReference>
<gene>
    <name evidence="7" type="ORF">FHS55_004226</name>
</gene>
<dbReference type="PANTHER" id="PTHR22550:SF5">
    <property type="entry name" value="LEUCINE ZIPPER PROTEIN 4"/>
    <property type="match status" value="1"/>
</dbReference>
<keyword evidence="2 5" id="KW-0812">Transmembrane</keyword>
<evidence type="ECO:0000313" key="7">
    <source>
        <dbReference type="EMBL" id="MBB3773584.1"/>
    </source>
</evidence>
<dbReference type="Pfam" id="PF00092">
    <property type="entry name" value="VWA"/>
    <property type="match status" value="1"/>
</dbReference>
<keyword evidence="8" id="KW-1185">Reference proteome</keyword>
<dbReference type="InterPro" id="IPR050768">
    <property type="entry name" value="UPF0353/GerABKA_families"/>
</dbReference>
<dbReference type="PANTHER" id="PTHR22550">
    <property type="entry name" value="SPORE GERMINATION PROTEIN"/>
    <property type="match status" value="1"/>
</dbReference>
<evidence type="ECO:0000259" key="6">
    <source>
        <dbReference type="PROSITE" id="PS50234"/>
    </source>
</evidence>
<sequence length="317" mass="33245">MIASVTLAFPLALLLLPVPLLARLLPMARTPGRSALRVAPGTFAAALPAREGGDRAGQAVLVAAWTALVVALAGPQIAATRELVTASGREILLALDLSGSMLKEDFVLDGAPLSRLEAVKRVAARFVAARQGDRIGLVIFGERAYIAQPPTFDVASVARAIEVAQIGISGRSTAISDGLGLATRRIMGSDATTKVVVLLSDGVDTSGKVQATDVARLAASHGVRVHTIALGPEDLADQPASRDAVDAVALREIAEVGGGTSFRVRSMADLEAMAATLDELEPNPMKRPPLRYWHPLWMWPGGAALGLVVLLAAWRRR</sequence>
<evidence type="ECO:0000313" key="8">
    <source>
        <dbReference type="Proteomes" id="UP000533469"/>
    </source>
</evidence>
<evidence type="ECO:0000256" key="2">
    <source>
        <dbReference type="ARBA" id="ARBA00022692"/>
    </source>
</evidence>
<keyword evidence="3 5" id="KW-1133">Transmembrane helix</keyword>
<evidence type="ECO:0000256" key="3">
    <source>
        <dbReference type="ARBA" id="ARBA00022989"/>
    </source>
</evidence>
<keyword evidence="4 5" id="KW-0472">Membrane</keyword>
<evidence type="ECO:0000256" key="4">
    <source>
        <dbReference type="ARBA" id="ARBA00023136"/>
    </source>
</evidence>
<evidence type="ECO:0000256" key="1">
    <source>
        <dbReference type="ARBA" id="ARBA00022475"/>
    </source>
</evidence>
<dbReference type="SUPFAM" id="SSF53300">
    <property type="entry name" value="vWA-like"/>
    <property type="match status" value="1"/>
</dbReference>
<dbReference type="AlphaFoldDB" id="A0A839ZFN9"/>
<accession>A0A839ZFN9</accession>
<dbReference type="SMART" id="SM00327">
    <property type="entry name" value="VWA"/>
    <property type="match status" value="1"/>
</dbReference>
<reference evidence="7 8" key="1">
    <citation type="submission" date="2020-08" db="EMBL/GenBank/DDBJ databases">
        <title>Genomic Encyclopedia of Type Strains, Phase IV (KMG-IV): sequencing the most valuable type-strain genomes for metagenomic binning, comparative biology and taxonomic classification.</title>
        <authorList>
            <person name="Goeker M."/>
        </authorList>
    </citation>
    <scope>NUCLEOTIDE SEQUENCE [LARGE SCALE GENOMIC DNA]</scope>
    <source>
        <strain evidence="7 8">DSM 5895</strain>
    </source>
</reference>
<keyword evidence="1" id="KW-1003">Cell membrane</keyword>
<dbReference type="EMBL" id="JACICD010000012">
    <property type="protein sequence ID" value="MBB3773584.1"/>
    <property type="molecule type" value="Genomic_DNA"/>
</dbReference>
<feature type="domain" description="VWFA" evidence="6">
    <location>
        <begin position="90"/>
        <end position="280"/>
    </location>
</feature>